<feature type="domain" description="Ubiquitin-like protease family profile" evidence="7">
    <location>
        <begin position="197"/>
        <end position="362"/>
    </location>
</feature>
<accession>A0A6G1SJN3</accession>
<protein>
    <submittedName>
        <fullName evidence="8">Sentrin-specific protease 1</fullName>
    </submittedName>
</protein>
<organism evidence="8">
    <name type="scientific">Aceria tosichella</name>
    <name type="common">wheat curl mite</name>
    <dbReference type="NCBI Taxonomy" id="561515"/>
    <lineage>
        <taxon>Eukaryota</taxon>
        <taxon>Metazoa</taxon>
        <taxon>Ecdysozoa</taxon>
        <taxon>Arthropoda</taxon>
        <taxon>Chelicerata</taxon>
        <taxon>Arachnida</taxon>
        <taxon>Acari</taxon>
        <taxon>Acariformes</taxon>
        <taxon>Trombidiformes</taxon>
        <taxon>Prostigmata</taxon>
        <taxon>Eupodina</taxon>
        <taxon>Eriophyoidea</taxon>
        <taxon>Eriophyidae</taxon>
        <taxon>Eriophyinae</taxon>
        <taxon>Aceriini</taxon>
        <taxon>Aceria</taxon>
    </lineage>
</organism>
<dbReference type="EMBL" id="GGYP01005352">
    <property type="protein sequence ID" value="MDE50123.1"/>
    <property type="molecule type" value="Transcribed_RNA"/>
</dbReference>
<dbReference type="AlphaFoldDB" id="A0A6G1SJN3"/>
<feature type="coiled-coil region" evidence="5">
    <location>
        <begin position="99"/>
        <end position="126"/>
    </location>
</feature>
<evidence type="ECO:0000256" key="6">
    <source>
        <dbReference type="SAM" id="MobiDB-lite"/>
    </source>
</evidence>
<dbReference type="Pfam" id="PF02902">
    <property type="entry name" value="Peptidase_C48"/>
    <property type="match status" value="1"/>
</dbReference>
<dbReference type="InterPro" id="IPR003653">
    <property type="entry name" value="Peptidase_C48_C"/>
</dbReference>
<comment type="similarity">
    <text evidence="1">Belongs to the peptidase C48 family.</text>
</comment>
<dbReference type="PROSITE" id="PS50600">
    <property type="entry name" value="ULP_PROTEASE"/>
    <property type="match status" value="1"/>
</dbReference>
<dbReference type="GO" id="GO:0080090">
    <property type="term" value="P:regulation of primary metabolic process"/>
    <property type="evidence" value="ECO:0007669"/>
    <property type="project" value="UniProtKB-ARBA"/>
</dbReference>
<evidence type="ECO:0000256" key="4">
    <source>
        <dbReference type="ARBA" id="ARBA00022807"/>
    </source>
</evidence>
<keyword evidence="2 8" id="KW-0645">Protease</keyword>
<keyword evidence="4" id="KW-0788">Thiol protease</keyword>
<dbReference type="FunFam" id="3.40.395.10:FF:000001">
    <property type="entry name" value="Sentrin-specific protease 1"/>
    <property type="match status" value="1"/>
</dbReference>
<dbReference type="InterPro" id="IPR038765">
    <property type="entry name" value="Papain-like_cys_pep_sf"/>
</dbReference>
<evidence type="ECO:0000256" key="2">
    <source>
        <dbReference type="ARBA" id="ARBA00022670"/>
    </source>
</evidence>
<reference evidence="8" key="1">
    <citation type="submission" date="2018-10" db="EMBL/GenBank/DDBJ databases">
        <title>Transcriptome assembly of Aceria tosichella (Wheat curl mite) Type 2.</title>
        <authorList>
            <person name="Scully E.D."/>
            <person name="Geib S.M."/>
            <person name="Palmer N.A."/>
            <person name="Gupta A.K."/>
            <person name="Sarath G."/>
            <person name="Tatineni S."/>
        </authorList>
    </citation>
    <scope>NUCLEOTIDE SEQUENCE</scope>
    <source>
        <strain evidence="8">LincolnNE</strain>
    </source>
</reference>
<proteinExistence type="inferred from homology"/>
<keyword evidence="5" id="KW-0175">Coiled coil</keyword>
<dbReference type="GO" id="GO:0006508">
    <property type="term" value="P:proteolysis"/>
    <property type="evidence" value="ECO:0007669"/>
    <property type="project" value="UniProtKB-KW"/>
</dbReference>
<dbReference type="GO" id="GO:0005634">
    <property type="term" value="C:nucleus"/>
    <property type="evidence" value="ECO:0007669"/>
    <property type="project" value="TreeGrafter"/>
</dbReference>
<dbReference type="SUPFAM" id="SSF54001">
    <property type="entry name" value="Cysteine proteinases"/>
    <property type="match status" value="1"/>
</dbReference>
<dbReference type="GO" id="GO:0016929">
    <property type="term" value="F:deSUMOylase activity"/>
    <property type="evidence" value="ECO:0007669"/>
    <property type="project" value="TreeGrafter"/>
</dbReference>
<evidence type="ECO:0000256" key="3">
    <source>
        <dbReference type="ARBA" id="ARBA00022801"/>
    </source>
</evidence>
<evidence type="ECO:0000256" key="1">
    <source>
        <dbReference type="ARBA" id="ARBA00005234"/>
    </source>
</evidence>
<dbReference type="GO" id="GO:0060255">
    <property type="term" value="P:regulation of macromolecule metabolic process"/>
    <property type="evidence" value="ECO:0007669"/>
    <property type="project" value="UniProtKB-ARBA"/>
</dbReference>
<evidence type="ECO:0000259" key="7">
    <source>
        <dbReference type="PROSITE" id="PS50600"/>
    </source>
</evidence>
<evidence type="ECO:0000313" key="8">
    <source>
        <dbReference type="EMBL" id="MDE50123.1"/>
    </source>
</evidence>
<gene>
    <name evidence="8" type="primary">Senp1</name>
    <name evidence="8" type="ORF">g.12700</name>
</gene>
<sequence>MGNAATRAKEPTITQPRGDIRLPLKTLPTSHHLRPQPPPLETVKYSQPSLAVTNEPIVPDLNIKKSIDQETSAYSIWKQNYYGYRVQKEDLSKYDSRIQSNADNRQRELEERRRQVRLQRIEAEAAVITNKEYPKPILSVESCINFTSRYLSFKKHDKKYFTPKPERPELTPEMIMRIEHASKPNPPTEVLVQIDGVDITRRDIRTLTGLNWLNDEIINAYLSLIVMRGKEPKRRKVYAFNTFFYPKVRESGYNSVKRWTRKVDIFSHDFILVPVHLGNHWCMAVINFMDRTISYYDSLGGGTNGCCDTLLEYLRYESNDKKKQDFDDENWKLINCYNELGIPQQQNGSDCGVFACIYAEYLTREAKLKFGQQHMSYFRQKMIYELLTKKILE</sequence>
<dbReference type="PANTHER" id="PTHR12606">
    <property type="entry name" value="SENTRIN/SUMO-SPECIFIC PROTEASE"/>
    <property type="match status" value="1"/>
</dbReference>
<name>A0A6G1SJN3_9ACAR</name>
<dbReference type="PANTHER" id="PTHR12606:SF141">
    <property type="entry name" value="GH15225P-RELATED"/>
    <property type="match status" value="1"/>
</dbReference>
<keyword evidence="3" id="KW-0378">Hydrolase</keyword>
<feature type="region of interest" description="Disordered" evidence="6">
    <location>
        <begin position="1"/>
        <end position="23"/>
    </location>
</feature>
<dbReference type="Gene3D" id="3.40.395.10">
    <property type="entry name" value="Adenoviral Proteinase, Chain A"/>
    <property type="match status" value="1"/>
</dbReference>
<evidence type="ECO:0000256" key="5">
    <source>
        <dbReference type="SAM" id="Coils"/>
    </source>
</evidence>
<dbReference type="GO" id="GO:0016926">
    <property type="term" value="P:protein desumoylation"/>
    <property type="evidence" value="ECO:0007669"/>
    <property type="project" value="TreeGrafter"/>
</dbReference>